<dbReference type="AlphaFoldDB" id="A0A9P4XWI7"/>
<evidence type="ECO:0000256" key="1">
    <source>
        <dbReference type="SAM" id="MobiDB-lite"/>
    </source>
</evidence>
<keyword evidence="3" id="KW-1185">Reference proteome</keyword>
<reference evidence="2" key="1">
    <citation type="journal article" date="2020" name="Phytopathology">
        <title>Genome sequence of the chestnut blight fungus Cryphonectria parasitica EP155: A fundamental resource for an archetypical invasive plant pathogen.</title>
        <authorList>
            <person name="Crouch J.A."/>
            <person name="Dawe A."/>
            <person name="Aerts A."/>
            <person name="Barry K."/>
            <person name="Churchill A.C.L."/>
            <person name="Grimwood J."/>
            <person name="Hillman B."/>
            <person name="Milgroom M.G."/>
            <person name="Pangilinan J."/>
            <person name="Smith M."/>
            <person name="Salamov A."/>
            <person name="Schmutz J."/>
            <person name="Yadav J."/>
            <person name="Grigoriev I.V."/>
            <person name="Nuss D."/>
        </authorList>
    </citation>
    <scope>NUCLEOTIDE SEQUENCE</scope>
    <source>
        <strain evidence="2">EP155</strain>
    </source>
</reference>
<feature type="compositionally biased region" description="Basic residues" evidence="1">
    <location>
        <begin position="340"/>
        <end position="351"/>
    </location>
</feature>
<feature type="compositionally biased region" description="Polar residues" evidence="1">
    <location>
        <begin position="471"/>
        <end position="480"/>
    </location>
</feature>
<feature type="region of interest" description="Disordered" evidence="1">
    <location>
        <begin position="26"/>
        <end position="46"/>
    </location>
</feature>
<sequence>MERNGLPQVSKASKIAKAFKFIATPKGSLQSHHHSDQDSLHGDDSHQDNIHEEELALVDYHNFVYGTNSLKSKENLSCGSTTQSSMSTSPYGSAADTILDGPETHEAAIKSKSSKQTGTPEGQNGKHVALDLKEAHPVLPHKGSLRALRSKQSQFFREKGHHRLAELFEKSGTQKATFSHQSPAAEEMPTTSISTPLPTSALAATPSLVTSSLSGTSVLSGRSTSQSSLANTVQSTDVIMAHEPLSCPVSPQQQPPPDRPLPYTASDASVPSSTITQFPQTRSMIKCDIIDNETEMDETDGSSTASLHKASPEAITPDKQRLPSMISQENSMDVMEGRRGSKSVKSIKAKRRSLRNKVSTLFGEQPAASQASDYSNASTSILTYRPISLKSHESEAISFSDMFDNICSASRTSGASSSSHSALPSMSSMPRRTTSAETCVDGSRNSADASLIPARSSTTVSSHGIADRRSNGVSQNSMTDPSDIRRASASTEPGARAVGRSSYQCSGRGTHSTQQQSREDAANRLASRLGVTDQASREAILTALTIIPVPPLADHPALRGEGAALQARSGVPNNVHVPSSAEDPVTLNVRRQRPTQVAVATRRASRWTTVSTDLQRGYTSQNPVTVPDATQAKIAEGDVDPEPAFDRTVDLVWYRYAKQTREHVHTGTVPFLPDIFQYVRTAFLVQHSRGRQTTRFDGLKRFRYFDLPARIRFKIMEMLLEDHLPGKPVLLNAKSQASPAWPQDSFASLWDVLGLLQNYIWACPHLRADVMAAVFITQPFHVIFSPYVKALTQPLPTKWLFEYASFLQDVRVELDMTKLGFGLEWEATGLGLQLSSIRHLVQHFVAKMRTRCPRRNPIGFLTIHCRRYFGYRQGKYPLTGDKQLGWEPASLPPSANNPHSGHRRHHEFAPNRVPFVEEGHMAVADPFVQLAGRVWSVRMVGLSENWVRDNHYKFWLQAEYDALPAMNKKSHIDRYTPSRHAYAAPGYAVYMDYGLRSGIHRFPPLPDSKQMVCTEYDMQNDVFVEIGSGNVLTVFENGVEVITRASHPPVPRVDLPIPGGPPVPLSSFYDSFNMCPSRIPGPASGPISPTMKAMRNDTPSKALKLLGLRCVSDGASAAHHTGSSQSGASEDEDPVTPTRHQVSRALGRAPPQTQGSRLVTADSDRVGESASAKSQSSAPDTASCRKLSTKESFLSLIGSGRRKPTV</sequence>
<feature type="compositionally biased region" description="Basic and acidic residues" evidence="1">
    <location>
        <begin position="33"/>
        <end position="46"/>
    </location>
</feature>
<feature type="region of interest" description="Disordered" evidence="1">
    <location>
        <begin position="246"/>
        <end position="276"/>
    </location>
</feature>
<organism evidence="2 3">
    <name type="scientific">Cryphonectria parasitica (strain ATCC 38755 / EP155)</name>
    <dbReference type="NCBI Taxonomy" id="660469"/>
    <lineage>
        <taxon>Eukaryota</taxon>
        <taxon>Fungi</taxon>
        <taxon>Dikarya</taxon>
        <taxon>Ascomycota</taxon>
        <taxon>Pezizomycotina</taxon>
        <taxon>Sordariomycetes</taxon>
        <taxon>Sordariomycetidae</taxon>
        <taxon>Diaporthales</taxon>
        <taxon>Cryphonectriaceae</taxon>
        <taxon>Cryphonectria-Endothia species complex</taxon>
        <taxon>Cryphonectria</taxon>
    </lineage>
</organism>
<feature type="region of interest" description="Disordered" evidence="1">
    <location>
        <begin position="887"/>
        <end position="906"/>
    </location>
</feature>
<feature type="compositionally biased region" description="Polar residues" evidence="1">
    <location>
        <begin position="266"/>
        <end position="276"/>
    </location>
</feature>
<feature type="compositionally biased region" description="Low complexity" evidence="1">
    <location>
        <begin position="410"/>
        <end position="428"/>
    </location>
</feature>
<feature type="region of interest" description="Disordered" evidence="1">
    <location>
        <begin position="296"/>
        <end position="351"/>
    </location>
</feature>
<protein>
    <submittedName>
        <fullName evidence="2">Uncharacterized protein</fullName>
    </submittedName>
</protein>
<feature type="compositionally biased region" description="Polar residues" evidence="1">
    <location>
        <begin position="501"/>
        <end position="516"/>
    </location>
</feature>
<dbReference type="Proteomes" id="UP000803844">
    <property type="component" value="Unassembled WGS sequence"/>
</dbReference>
<accession>A0A9P4XWI7</accession>
<evidence type="ECO:0000313" key="3">
    <source>
        <dbReference type="Proteomes" id="UP000803844"/>
    </source>
</evidence>
<feature type="compositionally biased region" description="Polar residues" evidence="1">
    <location>
        <begin position="172"/>
        <end position="182"/>
    </location>
</feature>
<feature type="compositionally biased region" description="Polar residues" evidence="1">
    <location>
        <begin position="1171"/>
        <end position="1180"/>
    </location>
</feature>
<gene>
    <name evidence="2" type="ORF">M406DRAFT_332474</name>
</gene>
<dbReference type="EMBL" id="MU032350">
    <property type="protein sequence ID" value="KAF3762070.1"/>
    <property type="molecule type" value="Genomic_DNA"/>
</dbReference>
<feature type="region of interest" description="Disordered" evidence="1">
    <location>
        <begin position="172"/>
        <end position="198"/>
    </location>
</feature>
<feature type="compositionally biased region" description="Low complexity" evidence="1">
    <location>
        <begin position="189"/>
        <end position="198"/>
    </location>
</feature>
<feature type="region of interest" description="Disordered" evidence="1">
    <location>
        <begin position="410"/>
        <end position="521"/>
    </location>
</feature>
<proteinExistence type="predicted"/>
<name>A0A9P4XWI7_CRYP1</name>
<feature type="region of interest" description="Disordered" evidence="1">
    <location>
        <begin position="1116"/>
        <end position="1189"/>
    </location>
</feature>
<dbReference type="OrthoDB" id="4776573at2759"/>
<comment type="caution">
    <text evidence="2">The sequence shown here is derived from an EMBL/GenBank/DDBJ whole genome shotgun (WGS) entry which is preliminary data.</text>
</comment>
<feature type="region of interest" description="Disordered" evidence="1">
    <location>
        <begin position="74"/>
        <end position="98"/>
    </location>
</feature>
<feature type="compositionally biased region" description="Polar residues" evidence="1">
    <location>
        <begin position="74"/>
        <end position="91"/>
    </location>
</feature>
<dbReference type="GeneID" id="63837874"/>
<feature type="compositionally biased region" description="Polar residues" evidence="1">
    <location>
        <begin position="430"/>
        <end position="448"/>
    </location>
</feature>
<dbReference type="RefSeq" id="XP_040773049.1">
    <property type="nucleotide sequence ID" value="XM_040920745.1"/>
</dbReference>
<evidence type="ECO:0000313" key="2">
    <source>
        <dbReference type="EMBL" id="KAF3762070.1"/>
    </source>
</evidence>